<dbReference type="InterPro" id="IPR000477">
    <property type="entry name" value="RT_dom"/>
</dbReference>
<feature type="domain" description="CCHC-type" evidence="4">
    <location>
        <begin position="380"/>
        <end position="395"/>
    </location>
</feature>
<evidence type="ECO:0000256" key="3">
    <source>
        <dbReference type="SAM" id="MobiDB-lite"/>
    </source>
</evidence>
<dbReference type="OrthoDB" id="5953917at2759"/>
<dbReference type="Pfam" id="PF05380">
    <property type="entry name" value="Peptidase_A17"/>
    <property type="match status" value="1"/>
</dbReference>
<dbReference type="GO" id="GO:0003676">
    <property type="term" value="F:nucleic acid binding"/>
    <property type="evidence" value="ECO:0007669"/>
    <property type="project" value="InterPro"/>
</dbReference>
<keyword evidence="7" id="KW-1185">Reference proteome</keyword>
<dbReference type="InterPro" id="IPR043128">
    <property type="entry name" value="Rev_trsase/Diguanyl_cyclase"/>
</dbReference>
<organism evidence="6 7">
    <name type="scientific">Exaiptasia diaphana</name>
    <name type="common">Tropical sea anemone</name>
    <name type="synonym">Aiptasia pulchella</name>
    <dbReference type="NCBI Taxonomy" id="2652724"/>
    <lineage>
        <taxon>Eukaryota</taxon>
        <taxon>Metazoa</taxon>
        <taxon>Cnidaria</taxon>
        <taxon>Anthozoa</taxon>
        <taxon>Hexacorallia</taxon>
        <taxon>Actiniaria</taxon>
        <taxon>Aiptasiidae</taxon>
        <taxon>Exaiptasia</taxon>
    </lineage>
</organism>
<dbReference type="CDD" id="cd00303">
    <property type="entry name" value="retropepsin_like"/>
    <property type="match status" value="1"/>
</dbReference>
<dbReference type="InterPro" id="IPR036397">
    <property type="entry name" value="RNaseH_sf"/>
</dbReference>
<dbReference type="OMA" id="CDINDIS"/>
<dbReference type="InterPro" id="IPR021109">
    <property type="entry name" value="Peptidase_aspartic_dom_sf"/>
</dbReference>
<dbReference type="SUPFAM" id="SSF56672">
    <property type="entry name" value="DNA/RNA polymerases"/>
    <property type="match status" value="1"/>
</dbReference>
<dbReference type="GeneID" id="110246883"/>
<keyword evidence="1" id="KW-0479">Metal-binding</keyword>
<dbReference type="InterPro" id="IPR043502">
    <property type="entry name" value="DNA/RNA_pol_sf"/>
</dbReference>
<dbReference type="Gene3D" id="3.10.10.10">
    <property type="entry name" value="HIV Type 1 Reverse Transcriptase, subunit A, domain 1"/>
    <property type="match status" value="1"/>
</dbReference>
<dbReference type="InterPro" id="IPR008042">
    <property type="entry name" value="Retrotrans_Pao"/>
</dbReference>
<dbReference type="InterPro" id="IPR001584">
    <property type="entry name" value="Integrase_cat-core"/>
</dbReference>
<feature type="region of interest" description="Disordered" evidence="3">
    <location>
        <begin position="1692"/>
        <end position="1729"/>
    </location>
</feature>
<dbReference type="Proteomes" id="UP000887567">
    <property type="component" value="Unplaced"/>
</dbReference>
<feature type="domain" description="Integrase catalytic" evidence="5">
    <location>
        <begin position="1388"/>
        <end position="1571"/>
    </location>
</feature>
<protein>
    <recommendedName>
        <fullName evidence="8">Pro-Pol polyprotein</fullName>
    </recommendedName>
</protein>
<dbReference type="InterPro" id="IPR041588">
    <property type="entry name" value="Integrase_H2C2"/>
</dbReference>
<evidence type="ECO:0000256" key="1">
    <source>
        <dbReference type="PROSITE-ProRule" id="PRU00047"/>
    </source>
</evidence>
<dbReference type="InterPro" id="IPR005312">
    <property type="entry name" value="DUF1759"/>
</dbReference>
<dbReference type="PANTHER" id="PTHR47331">
    <property type="entry name" value="PHD-TYPE DOMAIN-CONTAINING PROTEIN"/>
    <property type="match status" value="1"/>
</dbReference>
<keyword evidence="1" id="KW-0863">Zinc-finger</keyword>
<dbReference type="Gene3D" id="4.10.60.10">
    <property type="entry name" value="Zinc finger, CCHC-type"/>
    <property type="match status" value="1"/>
</dbReference>
<dbReference type="Gene3D" id="3.30.70.270">
    <property type="match status" value="1"/>
</dbReference>
<dbReference type="Pfam" id="PF18701">
    <property type="entry name" value="DUF5641"/>
    <property type="match status" value="1"/>
</dbReference>
<dbReference type="GO" id="GO:0008270">
    <property type="term" value="F:zinc ion binding"/>
    <property type="evidence" value="ECO:0007669"/>
    <property type="project" value="UniProtKB-KW"/>
</dbReference>
<dbReference type="Pfam" id="PF17921">
    <property type="entry name" value="Integrase_H2C2"/>
    <property type="match status" value="1"/>
</dbReference>
<name>A0A913XR60_EXADI</name>
<dbReference type="PROSITE" id="PS50994">
    <property type="entry name" value="INTEGRASE"/>
    <property type="match status" value="1"/>
</dbReference>
<dbReference type="PANTHER" id="PTHR47331:SF1">
    <property type="entry name" value="GAG-LIKE PROTEIN"/>
    <property type="match status" value="1"/>
</dbReference>
<dbReference type="KEGG" id="epa:110246883"/>
<sequence length="1729" mass="198459">MVEDLKANYKKELRKANFHVEELKETLQTADKDDIHIAFDRIFEIYKGLDEASNRVKDAMLDEEVSLEEIRLWSQSNKTDLLHIRNFKSELKDRISDMERKESHQLEKETYQKKLEFELELMRKKNEEKSTKPQSVKLQKYTITPFTGDCRDWIRFWNQFKVEVDGSSIPEISKFNYLLELVQGQPKEHILGLPHSAEGYEEAKKVLEMTYGKDNQVHKALIRDLESLPTITNIHKIKEIHEFYIRLSRTVRTLSTMKKLDRSQAYTYSIMDKLGPVREIIVQSDDDWEGWGLDDIVENLRKYTDRNPLPTFKTGEQMQQQQQMEVKRKEKAMLASPPTQQSFTVGACVYCDSPGHRSLNCTKVLDIASRREILKRKKACYNCAKPGHAASQCKSRGCTKCNSKHHTSLCDKTNTTFSSTSTFKEPTPPRERFYSVLDMQTTLHATIIAQVNGIPARIMLDSGAGSSYISSNLLNELKSKPVCIERRLIEQMYGTVDKQVEIHSVQIESLYSSAFSMTLQCINAEKPTLTYLPNPNISELKNKYPHLMPLKFSDENADQDSLPVHVILGAADLQRIKTTTAPVLGPNPDTDPGAELTRLGWIAAGKSVTSCVEADKNFFLKSSSDEFKQMCSQEVFGLTDDIDQDLCHEKFQEQICRQDDGTYSTRLPWKPDHLPLAENREIALARLRSTAKKLDNLEKLEEYHAIMQEQVHKGILEQVPDTPTGNTIHYVPHQPVFRDDAESTKLRIVYDCSSKSKPQEPSLNDCLEVGPALQPKIFDILLRNRTKTLWIAGDIQKAFLQIRVHPEDRDALRLLWYDDLVNRNIVEYRFTRVIFGSGPSPYILGATLNKHVSQYKEEYPETVKELLNNTYVDDIQSGGDKKEQLLKFKNESTEIMKEGGFILHKWHSNCLEVEESSAPNQEHSTETKILGVPWNKQDDTITVSFQPSSHQSEEHCVTKRQILSSINQIYDLLGLAAPVVIIAKIIYSKVCSTKLKWDDAVPEDVRKMWKRWLQSLKDHPVIKVPRSVVSAALVKMTLHGFADASKLAVGVAIYVLAYHNDTSICQNLLVAKSRIAPKDQTIPRLELIAAHTLSRLMNHVKITLHDLPISEFHGWVDSTTVLYWIEGKGTWSRFIRNRTNSIKENEYMQWHYVPTEENPSDIGSRGSVPGKLTHFWFKGPAWLKDPNKWPRQPQTCETDEAAKEVVHVEKQLLVKEERKEEDTFERLPHHYSSYWKLLRVTALILRFINNCRGNKQVGVLTTEEIQGAEKFWIRRAQSNDKPIKSPIELQKDADGIWRCVGRVPNYNPIFLPRNHDLTTLIVKQNHEKILHGGVSTTMHLVREKLWVPKLRSLVKKIVHDCNVCKRYRAKPLADARMPKSLLPEFRSELTVPFTVTGVDFAGPVYYKDKKKTTKKAYVALFTCASSRAVHLKLCQNLTATEFQRALKEFVARRGCPALLISDNGKTFVATGKWLNTLKKDQSLANYLAALDVKWRFNLSRAPWWGGFFERLIGIVKRTLSKVVGRSLLTFQELNEVLIDVENTMNNRPLTYLGEEFEQPVITPNTLLRGRPTPVLEEDLERLNDDDMCKRVRLLLKAKADVRKRFVKEYVHALEERHPILGEEVKKVPKTGSVVLLKGDNKHKVQWKLGRVVSQVIGKDKKGLKIKLGNGYLIERPLQLVCTLEVGGEDSSWNPTRKEEVMQRVQPSRKTKDAANQKFKMIAQEEDVEE</sequence>
<dbReference type="SUPFAM" id="SSF53098">
    <property type="entry name" value="Ribonuclease H-like"/>
    <property type="match status" value="1"/>
</dbReference>
<reference evidence="6" key="1">
    <citation type="submission" date="2022-11" db="UniProtKB">
        <authorList>
            <consortium name="EnsemblMetazoa"/>
        </authorList>
    </citation>
    <scope>IDENTIFICATION</scope>
</reference>
<dbReference type="EnsemblMetazoa" id="XM_021053270.1">
    <property type="protein sequence ID" value="XP_020908929.1"/>
    <property type="gene ID" value="LOC110246883"/>
</dbReference>
<dbReference type="GO" id="GO:0015074">
    <property type="term" value="P:DNA integration"/>
    <property type="evidence" value="ECO:0007669"/>
    <property type="project" value="InterPro"/>
</dbReference>
<accession>A0A913XR60</accession>
<dbReference type="InterPro" id="IPR012337">
    <property type="entry name" value="RNaseH-like_sf"/>
</dbReference>
<proteinExistence type="predicted"/>
<dbReference type="PROSITE" id="PS50158">
    <property type="entry name" value="ZF_CCHC"/>
    <property type="match status" value="1"/>
</dbReference>
<keyword evidence="2" id="KW-0175">Coiled coil</keyword>
<dbReference type="SMART" id="SM00343">
    <property type="entry name" value="ZnF_C2HC"/>
    <property type="match status" value="2"/>
</dbReference>
<evidence type="ECO:0000313" key="7">
    <source>
        <dbReference type="Proteomes" id="UP000887567"/>
    </source>
</evidence>
<dbReference type="Gene3D" id="3.30.420.10">
    <property type="entry name" value="Ribonuclease H-like superfamily/Ribonuclease H"/>
    <property type="match status" value="1"/>
</dbReference>
<dbReference type="InterPro" id="IPR040676">
    <property type="entry name" value="DUF5641"/>
</dbReference>
<feature type="coiled-coil region" evidence="2">
    <location>
        <begin position="2"/>
        <end position="33"/>
    </location>
</feature>
<evidence type="ECO:0008006" key="8">
    <source>
        <dbReference type="Google" id="ProtNLM"/>
    </source>
</evidence>
<keyword evidence="1" id="KW-0862">Zinc</keyword>
<dbReference type="Gene3D" id="2.40.70.10">
    <property type="entry name" value="Acid Proteases"/>
    <property type="match status" value="1"/>
</dbReference>
<dbReference type="RefSeq" id="XP_020908929.1">
    <property type="nucleotide sequence ID" value="XM_021053270.1"/>
</dbReference>
<evidence type="ECO:0000259" key="4">
    <source>
        <dbReference type="PROSITE" id="PS50158"/>
    </source>
</evidence>
<dbReference type="Pfam" id="PF00078">
    <property type="entry name" value="RVT_1"/>
    <property type="match status" value="1"/>
</dbReference>
<dbReference type="InterPro" id="IPR001878">
    <property type="entry name" value="Znf_CCHC"/>
</dbReference>
<evidence type="ECO:0000256" key="2">
    <source>
        <dbReference type="SAM" id="Coils"/>
    </source>
</evidence>
<dbReference type="Gene3D" id="1.10.340.70">
    <property type="match status" value="1"/>
</dbReference>
<evidence type="ECO:0000259" key="5">
    <source>
        <dbReference type="PROSITE" id="PS50994"/>
    </source>
</evidence>
<dbReference type="Pfam" id="PF03564">
    <property type="entry name" value="DUF1759"/>
    <property type="match status" value="1"/>
</dbReference>
<evidence type="ECO:0000313" key="6">
    <source>
        <dbReference type="EnsemblMetazoa" id="XP_020908929.1"/>
    </source>
</evidence>